<accession>A0ABD2PYN3</accession>
<name>A0ABD2PYN3_9PLAT</name>
<comment type="caution">
    <text evidence="4">The sequence shown here is derived from an EMBL/GenBank/DDBJ whole genome shotgun (WGS) entry which is preliminary data.</text>
</comment>
<evidence type="ECO:0000313" key="4">
    <source>
        <dbReference type="EMBL" id="KAL3311561.1"/>
    </source>
</evidence>
<evidence type="ECO:0000256" key="2">
    <source>
        <dbReference type="ARBA" id="ARBA00022737"/>
    </source>
</evidence>
<dbReference type="AlphaFoldDB" id="A0ABD2PYN3"/>
<keyword evidence="1" id="KW-0853">WD repeat</keyword>
<dbReference type="Proteomes" id="UP001626550">
    <property type="component" value="Unassembled WGS sequence"/>
</dbReference>
<dbReference type="PANTHER" id="PTHR46170:SF1">
    <property type="entry name" value="GATOR COMPLEX PROTEIN WDR59"/>
    <property type="match status" value="1"/>
</dbReference>
<feature type="domain" description="WDR59/RTC1-like RING zinc finger" evidence="3">
    <location>
        <begin position="245"/>
        <end position="296"/>
    </location>
</feature>
<evidence type="ECO:0000259" key="3">
    <source>
        <dbReference type="Pfam" id="PF17120"/>
    </source>
</evidence>
<organism evidence="4 5">
    <name type="scientific">Cichlidogyrus casuarinus</name>
    <dbReference type="NCBI Taxonomy" id="1844966"/>
    <lineage>
        <taxon>Eukaryota</taxon>
        <taxon>Metazoa</taxon>
        <taxon>Spiralia</taxon>
        <taxon>Lophotrochozoa</taxon>
        <taxon>Platyhelminthes</taxon>
        <taxon>Monogenea</taxon>
        <taxon>Monopisthocotylea</taxon>
        <taxon>Dactylogyridea</taxon>
        <taxon>Ancyrocephalidae</taxon>
        <taxon>Cichlidogyrus</taxon>
    </lineage>
</organism>
<reference evidence="4 5" key="1">
    <citation type="submission" date="2024-11" db="EMBL/GenBank/DDBJ databases">
        <title>Adaptive evolution of stress response genes in parasites aligns with host niche diversity.</title>
        <authorList>
            <person name="Hahn C."/>
            <person name="Resl P."/>
        </authorList>
    </citation>
    <scope>NUCLEOTIDE SEQUENCE [LARGE SCALE GENOMIC DNA]</scope>
    <source>
        <strain evidence="4">EGGRZ-B1_66</strain>
        <tissue evidence="4">Body</tissue>
    </source>
</reference>
<evidence type="ECO:0000256" key="1">
    <source>
        <dbReference type="ARBA" id="ARBA00022574"/>
    </source>
</evidence>
<dbReference type="InterPro" id="IPR049567">
    <property type="entry name" value="WDR59-like"/>
</dbReference>
<protein>
    <submittedName>
        <fullName evidence="4">GATOR complex protein wdr59</fullName>
    </submittedName>
</protein>
<dbReference type="InterPro" id="IPR049566">
    <property type="entry name" value="WDR59_RTC1-like_RING_Znf"/>
</dbReference>
<gene>
    <name evidence="4" type="primary">WDR59</name>
    <name evidence="4" type="ORF">Ciccas_009857</name>
</gene>
<sequence>MAKHNLALISSTKQQRKDLIQFWQYCFVLSQIQPNDLAFPSRDLPYSLHIQAGIQLWMRHFLRIHDIQSVAMFSLFLLGLTVWYAPKTLLVDPGTRTKQRRATVQEEMQFKTRREWHALLRDQANMMPSEQNLLLGYLDNMQDFIRESYKNSEVSSIFLSHCKFVQSDELQLLHHCVNVYSDILSSSELILAKRRFVVMWERMLHLYGLFTNASKAHQKRISSARERTRRPRYVDSVQMQRKGLNRCTICECRIHGMILICPNCNHCGHVDHMLSWFAKNQSCPEIDCECSCPFFHDSME</sequence>
<evidence type="ECO:0000313" key="5">
    <source>
        <dbReference type="Proteomes" id="UP001626550"/>
    </source>
</evidence>
<dbReference type="EMBL" id="JBJKFK010002142">
    <property type="protein sequence ID" value="KAL3311561.1"/>
    <property type="molecule type" value="Genomic_DNA"/>
</dbReference>
<proteinExistence type="predicted"/>
<dbReference type="PANTHER" id="PTHR46170">
    <property type="entry name" value="GATOR COMPLEX PROTEIN WDR59"/>
    <property type="match status" value="1"/>
</dbReference>
<keyword evidence="2" id="KW-0677">Repeat</keyword>
<dbReference type="Pfam" id="PF17120">
    <property type="entry name" value="zf-RING_16"/>
    <property type="match status" value="1"/>
</dbReference>
<keyword evidence="5" id="KW-1185">Reference proteome</keyword>